<name>A0A8X8KPK7_9RHOB</name>
<evidence type="ECO:0000313" key="3">
    <source>
        <dbReference type="Proteomes" id="UP000484076"/>
    </source>
</evidence>
<evidence type="ECO:0000313" key="2">
    <source>
        <dbReference type="EMBL" id="NUB45006.1"/>
    </source>
</evidence>
<dbReference type="SUPFAM" id="SSF51735">
    <property type="entry name" value="NAD(P)-binding Rossmann-fold domains"/>
    <property type="match status" value="1"/>
</dbReference>
<evidence type="ECO:0000259" key="1">
    <source>
        <dbReference type="Pfam" id="PF13460"/>
    </source>
</evidence>
<dbReference type="Proteomes" id="UP000484076">
    <property type="component" value="Unassembled WGS sequence"/>
</dbReference>
<gene>
    <name evidence="2" type="ORF">GEU84_011460</name>
</gene>
<dbReference type="RefSeq" id="WP_152825494.1">
    <property type="nucleotide sequence ID" value="NZ_WHUT02000006.1"/>
</dbReference>
<dbReference type="AlphaFoldDB" id="A0A8X8KPK7"/>
<comment type="caution">
    <text evidence="2">The sequence shown here is derived from an EMBL/GenBank/DDBJ whole genome shotgun (WGS) entry which is preliminary data.</text>
</comment>
<dbReference type="Gene3D" id="3.40.50.720">
    <property type="entry name" value="NAD(P)-binding Rossmann-like Domain"/>
    <property type="match status" value="1"/>
</dbReference>
<dbReference type="PANTHER" id="PTHR43162:SF1">
    <property type="entry name" value="PRESTALK A DIFFERENTIATION PROTEIN A"/>
    <property type="match status" value="1"/>
</dbReference>
<dbReference type="InterPro" id="IPR051604">
    <property type="entry name" value="Ergot_Alk_Oxidoreductase"/>
</dbReference>
<reference evidence="2" key="1">
    <citation type="submission" date="2020-05" db="EMBL/GenBank/DDBJ databases">
        <title>Fertoebacter nigrum gen. nov., sp. nov., a new member of the family Rhodobacteraceae.</title>
        <authorList>
            <person name="Szuroczki S."/>
            <person name="Abbaszade G."/>
            <person name="Buni D."/>
            <person name="Schumann P."/>
            <person name="Toth E."/>
        </authorList>
    </citation>
    <scope>NUCLEOTIDE SEQUENCE</scope>
    <source>
        <strain evidence="2">RG-N-1a</strain>
    </source>
</reference>
<dbReference type="PANTHER" id="PTHR43162">
    <property type="match status" value="1"/>
</dbReference>
<organism evidence="2 3">
    <name type="scientific">Fertoeibacter niger</name>
    <dbReference type="NCBI Taxonomy" id="2656921"/>
    <lineage>
        <taxon>Bacteria</taxon>
        <taxon>Pseudomonadati</taxon>
        <taxon>Pseudomonadota</taxon>
        <taxon>Alphaproteobacteria</taxon>
        <taxon>Rhodobacterales</taxon>
        <taxon>Paracoccaceae</taxon>
        <taxon>Fertoeibacter</taxon>
    </lineage>
</organism>
<proteinExistence type="predicted"/>
<sequence>MILITTPTGDIGARVLRHVLNAGAHVRVICREPARLPHDIAARVDIVHGSHGDAGVVQRALGGVTAVFWLPPGNPTEPSAEAAYVDFSRPFCEALPLSDVTHVVAISALGRGWPKPAGHVTATLRMDDLIGATGVAYRALTCASLMDNLMRQVEPVRDLGMFFAPTPGDLQLPQVAKSDVADVVARLLLSPDWTGVEDVPLCGPDDISFVEMAATMSTVLGKAIGFQEMSMDQFAGMLRANGASEGIAQAYVEMLTAKNEGMDTMIRPAPRTNTPTTFEVWCQTELRPALLS</sequence>
<keyword evidence="3" id="KW-1185">Reference proteome</keyword>
<dbReference type="Pfam" id="PF13460">
    <property type="entry name" value="NAD_binding_10"/>
    <property type="match status" value="1"/>
</dbReference>
<feature type="domain" description="NAD(P)-binding" evidence="1">
    <location>
        <begin position="8"/>
        <end position="191"/>
    </location>
</feature>
<accession>A0A8X8KPK7</accession>
<protein>
    <submittedName>
        <fullName evidence="2">NAD(P)H-binding protein</fullName>
    </submittedName>
</protein>
<dbReference type="InterPro" id="IPR036291">
    <property type="entry name" value="NAD(P)-bd_dom_sf"/>
</dbReference>
<dbReference type="InterPro" id="IPR016040">
    <property type="entry name" value="NAD(P)-bd_dom"/>
</dbReference>
<dbReference type="Gene3D" id="3.90.25.10">
    <property type="entry name" value="UDP-galactose 4-epimerase, domain 1"/>
    <property type="match status" value="1"/>
</dbReference>
<dbReference type="EMBL" id="WHUT02000006">
    <property type="protein sequence ID" value="NUB45006.1"/>
    <property type="molecule type" value="Genomic_DNA"/>
</dbReference>